<dbReference type="PANTHER" id="PTHR43272">
    <property type="entry name" value="LONG-CHAIN-FATTY-ACID--COA LIGASE"/>
    <property type="match status" value="1"/>
</dbReference>
<evidence type="ECO:0000313" key="3">
    <source>
        <dbReference type="Proteomes" id="UP001146067"/>
    </source>
</evidence>
<gene>
    <name evidence="2" type="ORF">O1R50_00295</name>
</gene>
<dbReference type="InterPro" id="IPR000873">
    <property type="entry name" value="AMP-dep_synth/lig_dom"/>
</dbReference>
<accession>A0A9X3P6Y0</accession>
<evidence type="ECO:0000313" key="2">
    <source>
        <dbReference type="EMBL" id="MDA1358043.1"/>
    </source>
</evidence>
<protein>
    <submittedName>
        <fullName evidence="2">Long-chain fatty acid--CoA ligase</fullName>
    </submittedName>
</protein>
<dbReference type="Pfam" id="PF00501">
    <property type="entry name" value="AMP-binding"/>
    <property type="match status" value="1"/>
</dbReference>
<comment type="caution">
    <text evidence="2">The sequence shown here is derived from an EMBL/GenBank/DDBJ whole genome shotgun (WGS) entry which is preliminary data.</text>
</comment>
<dbReference type="CDD" id="cd05907">
    <property type="entry name" value="VL_LC_FACS_like"/>
    <property type="match status" value="1"/>
</dbReference>
<dbReference type="Pfam" id="PF23562">
    <property type="entry name" value="AMP-binding_C_3"/>
    <property type="match status" value="1"/>
</dbReference>
<feature type="domain" description="AMP-dependent synthetase/ligase" evidence="1">
    <location>
        <begin position="24"/>
        <end position="423"/>
    </location>
</feature>
<dbReference type="Proteomes" id="UP001146067">
    <property type="component" value="Unassembled WGS sequence"/>
</dbReference>
<dbReference type="SUPFAM" id="SSF56801">
    <property type="entry name" value="Acetyl-CoA synthetase-like"/>
    <property type="match status" value="1"/>
</dbReference>
<organism evidence="2 3">
    <name type="scientific">Glycomyces luteolus</name>
    <dbReference type="NCBI Taxonomy" id="2670330"/>
    <lineage>
        <taxon>Bacteria</taxon>
        <taxon>Bacillati</taxon>
        <taxon>Actinomycetota</taxon>
        <taxon>Actinomycetes</taxon>
        <taxon>Glycomycetales</taxon>
        <taxon>Glycomycetaceae</taxon>
        <taxon>Glycomyces</taxon>
    </lineage>
</organism>
<dbReference type="GO" id="GO:0004467">
    <property type="term" value="F:long-chain fatty acid-CoA ligase activity"/>
    <property type="evidence" value="ECO:0007669"/>
    <property type="project" value="TreeGrafter"/>
</dbReference>
<dbReference type="GO" id="GO:0016020">
    <property type="term" value="C:membrane"/>
    <property type="evidence" value="ECO:0007669"/>
    <property type="project" value="TreeGrafter"/>
</dbReference>
<keyword evidence="2" id="KW-0436">Ligase</keyword>
<proteinExistence type="predicted"/>
<dbReference type="InterPro" id="IPR042099">
    <property type="entry name" value="ANL_N_sf"/>
</dbReference>
<sequence>MREFAVPPVVTVPDEDNTLTALWDAAENHPASILFMRTFDGGATWRDVTSVEFRAQVIAAAKGLAAAGIQPGDRVAIMSATRYEWTLLDYAIWAAGGVTVTIYETSSADQAKFILEDSGAVAVIVEDAEMTAMVESLGTQVKHVWTIDAEHGAIDALNELGAGADVDIEERRTSRRADDLATIVYTSGTTGRPKGCMLTHRNLLADIRNVIPEVPGVLFDGARMLLFLSLAHVLARILQLAGIESRTTIAHADRTKLTKIMPVVKPTTLLAIPRVFEKVYAGAYQKAVDGGKGAIFEKAAACAKEYSRALDKPGGPGLALKLRHKLFDLLVYGKIRAAIGGECNSAVSGGAALGPELGHFFRGIGVTIYEGYGLTETSPVLSLNLQTAIKVGSIGRPTPGTALRVADDGELQAKGPQVFPGYWNNDAATAEVLDADGWFSTGDIAEIDDDGYVTITGRKKDIIVTAGGKNVAPGPLEKILDAHPLIAYAMVVGEGRPYIGCLISLDGEMLRDWLTRHGKDADTPISALTEDPELLTELQAKVDEANRTVSKAEQIKQFRVMPVELSEDAGEITPSVKVKRHVVMEKYSSEINALYDTAKARRNE</sequence>
<keyword evidence="3" id="KW-1185">Reference proteome</keyword>
<name>A0A9X3P6Y0_9ACTN</name>
<reference evidence="2" key="1">
    <citation type="submission" date="2022-12" db="EMBL/GenBank/DDBJ databases">
        <title>Gycomyces niveus sp.nov.,a novel actinomycete isolated from soil in Shouguan.</title>
        <authorList>
            <person name="Yang X."/>
        </authorList>
    </citation>
    <scope>NUCLEOTIDE SEQUENCE</scope>
    <source>
        <strain evidence="2">NEAU-A15</strain>
    </source>
</reference>
<dbReference type="EMBL" id="JAPZVP010000001">
    <property type="protein sequence ID" value="MDA1358043.1"/>
    <property type="molecule type" value="Genomic_DNA"/>
</dbReference>
<dbReference type="InterPro" id="IPR020845">
    <property type="entry name" value="AMP-binding_CS"/>
</dbReference>
<dbReference type="Gene3D" id="3.40.50.12780">
    <property type="entry name" value="N-terminal domain of ligase-like"/>
    <property type="match status" value="1"/>
</dbReference>
<dbReference type="PANTHER" id="PTHR43272:SF52">
    <property type="entry name" value="AMP-DEPENDENT SYNTHETASE_LIGASE DOMAIN-CONTAINING PROTEIN"/>
    <property type="match status" value="1"/>
</dbReference>
<dbReference type="AlphaFoldDB" id="A0A9X3P6Y0"/>
<dbReference type="RefSeq" id="WP_270107820.1">
    <property type="nucleotide sequence ID" value="NZ_JAPZVP010000001.1"/>
</dbReference>
<evidence type="ECO:0000259" key="1">
    <source>
        <dbReference type="Pfam" id="PF00501"/>
    </source>
</evidence>
<dbReference type="PROSITE" id="PS00455">
    <property type="entry name" value="AMP_BINDING"/>
    <property type="match status" value="1"/>
</dbReference>